<evidence type="ECO:0000313" key="3">
    <source>
        <dbReference type="Proteomes" id="UP000076842"/>
    </source>
</evidence>
<evidence type="ECO:0000256" key="1">
    <source>
        <dbReference type="SAM" id="SignalP"/>
    </source>
</evidence>
<dbReference type="EMBL" id="KV424036">
    <property type="protein sequence ID" value="KZT53466.1"/>
    <property type="molecule type" value="Genomic_DNA"/>
</dbReference>
<keyword evidence="3" id="KW-1185">Reference proteome</keyword>
<keyword evidence="1" id="KW-0732">Signal</keyword>
<gene>
    <name evidence="2" type="ORF">CALCODRAFT_501062</name>
</gene>
<reference evidence="2 3" key="1">
    <citation type="journal article" date="2016" name="Mol. Biol. Evol.">
        <title>Comparative Genomics of Early-Diverging Mushroom-Forming Fungi Provides Insights into the Origins of Lignocellulose Decay Capabilities.</title>
        <authorList>
            <person name="Nagy L.G."/>
            <person name="Riley R."/>
            <person name="Tritt A."/>
            <person name="Adam C."/>
            <person name="Daum C."/>
            <person name="Floudas D."/>
            <person name="Sun H."/>
            <person name="Yadav J.S."/>
            <person name="Pangilinan J."/>
            <person name="Larsson K.H."/>
            <person name="Matsuura K."/>
            <person name="Barry K."/>
            <person name="Labutti K."/>
            <person name="Kuo R."/>
            <person name="Ohm R.A."/>
            <person name="Bhattacharya S.S."/>
            <person name="Shirouzu T."/>
            <person name="Yoshinaga Y."/>
            <person name="Martin F.M."/>
            <person name="Grigoriev I.V."/>
            <person name="Hibbett D.S."/>
        </authorList>
    </citation>
    <scope>NUCLEOTIDE SEQUENCE [LARGE SCALE GENOMIC DNA]</scope>
    <source>
        <strain evidence="2 3">HHB12733</strain>
    </source>
</reference>
<feature type="signal peptide" evidence="1">
    <location>
        <begin position="1"/>
        <end position="20"/>
    </location>
</feature>
<protein>
    <submittedName>
        <fullName evidence="2">Uncharacterized protein</fullName>
    </submittedName>
</protein>
<proteinExistence type="predicted"/>
<evidence type="ECO:0000313" key="2">
    <source>
        <dbReference type="EMBL" id="KZT53466.1"/>
    </source>
</evidence>
<name>A0A165DST3_9BASI</name>
<organism evidence="2 3">
    <name type="scientific">Calocera cornea HHB12733</name>
    <dbReference type="NCBI Taxonomy" id="1353952"/>
    <lineage>
        <taxon>Eukaryota</taxon>
        <taxon>Fungi</taxon>
        <taxon>Dikarya</taxon>
        <taxon>Basidiomycota</taxon>
        <taxon>Agaricomycotina</taxon>
        <taxon>Dacrymycetes</taxon>
        <taxon>Dacrymycetales</taxon>
        <taxon>Dacrymycetaceae</taxon>
        <taxon>Calocera</taxon>
    </lineage>
</organism>
<feature type="chain" id="PRO_5007856804" evidence="1">
    <location>
        <begin position="21"/>
        <end position="243"/>
    </location>
</feature>
<dbReference type="AlphaFoldDB" id="A0A165DST3"/>
<accession>A0A165DST3</accession>
<dbReference type="InParanoid" id="A0A165DST3"/>
<dbReference type="Proteomes" id="UP000076842">
    <property type="component" value="Unassembled WGS sequence"/>
</dbReference>
<sequence length="243" mass="27179">MYSTATIALLLTLLAAGALGRNVRTDMNGIHHEQQQILHDEARLNREAHRARALDLDMDELVDERSFDRLQWGGGHGPVVLRGPARFLNVIHRDLGDEDIFEERGIAQDNQDIRHDRTAFAHDLASGNFVAVQADKAHLRADLRNLRQDRRPRDVDYDLELATRGGIDAGVQGIFQGRARLDASACARCRSARFVEEWDNIEARAPQMRVATVAMANKLNQQLMEARDAKARLAAHKNAGAPK</sequence>